<organism evidence="2 3">
    <name type="scientific">Brevibacillus ruminantium</name>
    <dbReference type="NCBI Taxonomy" id="2950604"/>
    <lineage>
        <taxon>Bacteria</taxon>
        <taxon>Bacillati</taxon>
        <taxon>Bacillota</taxon>
        <taxon>Bacilli</taxon>
        <taxon>Bacillales</taxon>
        <taxon>Paenibacillaceae</taxon>
        <taxon>Brevibacillus</taxon>
    </lineage>
</organism>
<evidence type="ECO:0000313" key="2">
    <source>
        <dbReference type="EMBL" id="USG67281.1"/>
    </source>
</evidence>
<feature type="chain" id="PRO_5047272613" description="Peptidase" evidence="1">
    <location>
        <begin position="24"/>
        <end position="512"/>
    </location>
</feature>
<gene>
    <name evidence="2" type="ORF">NDK47_08405</name>
</gene>
<protein>
    <recommendedName>
        <fullName evidence="4">Peptidase</fullName>
    </recommendedName>
</protein>
<evidence type="ECO:0000256" key="1">
    <source>
        <dbReference type="SAM" id="SignalP"/>
    </source>
</evidence>
<proteinExistence type="predicted"/>
<dbReference type="EMBL" id="CP098755">
    <property type="protein sequence ID" value="USG67281.1"/>
    <property type="molecule type" value="Genomic_DNA"/>
</dbReference>
<dbReference type="RefSeq" id="WP_251874383.1">
    <property type="nucleotide sequence ID" value="NZ_CP098755.1"/>
</dbReference>
<reference evidence="2" key="1">
    <citation type="submission" date="2022-06" db="EMBL/GenBank/DDBJ databases">
        <title>Genome sequencing of Brevibacillus sp. BB3-R1.</title>
        <authorList>
            <person name="Heo J."/>
            <person name="Lee D."/>
            <person name="Won M."/>
            <person name="Han B.-H."/>
            <person name="Hong S.-B."/>
            <person name="Kwon S.-W."/>
        </authorList>
    </citation>
    <scope>NUCLEOTIDE SEQUENCE</scope>
    <source>
        <strain evidence="2">BB3-R1</strain>
    </source>
</reference>
<evidence type="ECO:0000313" key="3">
    <source>
        <dbReference type="Proteomes" id="UP001056500"/>
    </source>
</evidence>
<feature type="signal peptide" evidence="1">
    <location>
        <begin position="1"/>
        <end position="23"/>
    </location>
</feature>
<dbReference type="Proteomes" id="UP001056500">
    <property type="component" value="Chromosome"/>
</dbReference>
<sequence length="512" mass="56963">MKYGKTSAAVLIACTLFATPVWGLENQAGSLAAAAQLGKEELPFRVDMTMTGVRNDIPLLRDMKVGPITFENGLYSVSLSNESKVERRDQIATATIKVNEDGELVSLNVKEPDTAEGKKPDLYGDKRLVNDFIRDHLSPEFTASPFAVLGQKDENHENKAIWSVYPTLNGIPLQRETGKVVVDGKRNIVFVKWNKTKVPNEASVDHPKNAVTVEKAKNTIVENLKLELVYDPESGEWLYLPKTVEAVDALTGESVSPMRVVKEEEIEIDGQADLSAWKDGYKLERVLKAALQLPTVPVDIREDKVAAAETKARWDGPIQKTGIHAVFGTEKKDWTIRVDDEVRKPSEEPLSLSEARKLAVDFMQNVLVAEKKTFFVKTESLSEELPKWAEKPKGPREYAIAFHEQFAQGAKGMLPLYTIVVDADRGGIKEVRHEQTPGPKTESKLANVVEKSAKDAILRELEISLYYVYPEYGGQTPSLPQLAYLPANVETLAINAQTGELVRRVAKQKDTR</sequence>
<keyword evidence="1" id="KW-0732">Signal</keyword>
<evidence type="ECO:0008006" key="4">
    <source>
        <dbReference type="Google" id="ProtNLM"/>
    </source>
</evidence>
<keyword evidence="3" id="KW-1185">Reference proteome</keyword>
<accession>A0ABY4WJG8</accession>
<name>A0ABY4WJG8_9BACL</name>